<dbReference type="EMBL" id="JAABOA010000521">
    <property type="protein sequence ID" value="KAF9584031.1"/>
    <property type="molecule type" value="Genomic_DNA"/>
</dbReference>
<evidence type="ECO:0000256" key="2">
    <source>
        <dbReference type="SAM" id="Phobius"/>
    </source>
</evidence>
<feature type="compositionally biased region" description="Low complexity" evidence="1">
    <location>
        <begin position="382"/>
        <end position="393"/>
    </location>
</feature>
<sequence>MYKWVKYTQMGLDRPLAMLQREHNSTDGTIAPVLYFHAPQNGTQHIESVSIGYNFNIQPLAPSEYSVQELGEPNLSYLFLHTGVTKLDFKTDDHIQVVLKHGIDPKSPYKWTAIDIAHPESNSTVFTAKDNNNRVFFLPGHYIQIRYTPLRYNRDTIPFTNEENTAWAQFKRNFGLGEVIEDLAYETIVEHMPFIPSDPYDNMTTVVIIRPMSNVERFNFLEEKPVLRDTLSSIGGLNGFIGSAIAFLFGASLLSPWGFIARVPYFQRRICKSLAAFYNNDNGLSKGPFTGEKETAGEFDPDVRVLSAEARISLLKEQIDELEAVLSDFYLDGSIFQHYAAARKTIKEENLQRSKSLRRPGGDSLKQDEYGTRSTEPLQHYSLSSSSNSVSPSMTLQRSSDSMPAYAPVPMKEEIISMENYRS</sequence>
<accession>A0A9P6G0C8</accession>
<evidence type="ECO:0000313" key="4">
    <source>
        <dbReference type="Proteomes" id="UP000780801"/>
    </source>
</evidence>
<evidence type="ECO:0000256" key="1">
    <source>
        <dbReference type="SAM" id="MobiDB-lite"/>
    </source>
</evidence>
<feature type="transmembrane region" description="Helical" evidence="2">
    <location>
        <begin position="240"/>
        <end position="260"/>
    </location>
</feature>
<organism evidence="3 4">
    <name type="scientific">Lunasporangiospora selenospora</name>
    <dbReference type="NCBI Taxonomy" id="979761"/>
    <lineage>
        <taxon>Eukaryota</taxon>
        <taxon>Fungi</taxon>
        <taxon>Fungi incertae sedis</taxon>
        <taxon>Mucoromycota</taxon>
        <taxon>Mortierellomycotina</taxon>
        <taxon>Mortierellomycetes</taxon>
        <taxon>Mortierellales</taxon>
        <taxon>Mortierellaceae</taxon>
        <taxon>Lunasporangiospora</taxon>
    </lineage>
</organism>
<evidence type="ECO:0000313" key="3">
    <source>
        <dbReference type="EMBL" id="KAF9584031.1"/>
    </source>
</evidence>
<protein>
    <submittedName>
        <fullName evidence="3">Uncharacterized protein</fullName>
    </submittedName>
</protein>
<keyword evidence="4" id="KW-1185">Reference proteome</keyword>
<reference evidence="3" key="1">
    <citation type="journal article" date="2020" name="Fungal Divers.">
        <title>Resolving the Mortierellaceae phylogeny through synthesis of multi-gene phylogenetics and phylogenomics.</title>
        <authorList>
            <person name="Vandepol N."/>
            <person name="Liber J."/>
            <person name="Desiro A."/>
            <person name="Na H."/>
            <person name="Kennedy M."/>
            <person name="Barry K."/>
            <person name="Grigoriev I.V."/>
            <person name="Miller A.N."/>
            <person name="O'Donnell K."/>
            <person name="Stajich J.E."/>
            <person name="Bonito G."/>
        </authorList>
    </citation>
    <scope>NUCLEOTIDE SEQUENCE</scope>
    <source>
        <strain evidence="3">KOD1015</strain>
    </source>
</reference>
<feature type="region of interest" description="Disordered" evidence="1">
    <location>
        <begin position="351"/>
        <end position="408"/>
    </location>
</feature>
<proteinExistence type="predicted"/>
<gene>
    <name evidence="3" type="ORF">BGW38_007810</name>
</gene>
<name>A0A9P6G0C8_9FUNG</name>
<keyword evidence="2" id="KW-1133">Transmembrane helix</keyword>
<keyword evidence="2" id="KW-0812">Transmembrane</keyword>
<dbReference type="Proteomes" id="UP000780801">
    <property type="component" value="Unassembled WGS sequence"/>
</dbReference>
<keyword evidence="2" id="KW-0472">Membrane</keyword>
<dbReference type="AlphaFoldDB" id="A0A9P6G0C8"/>
<dbReference type="OrthoDB" id="2403806at2759"/>
<comment type="caution">
    <text evidence="3">The sequence shown here is derived from an EMBL/GenBank/DDBJ whole genome shotgun (WGS) entry which is preliminary data.</text>
</comment>